<protein>
    <submittedName>
        <fullName evidence="1">Uncharacterized protein</fullName>
    </submittedName>
</protein>
<gene>
    <name evidence="1" type="ORF">S01H4_56585</name>
</gene>
<comment type="caution">
    <text evidence="1">The sequence shown here is derived from an EMBL/GenBank/DDBJ whole genome shotgun (WGS) entry which is preliminary data.</text>
</comment>
<reference evidence="1" key="1">
    <citation type="journal article" date="2014" name="Front. Microbiol.">
        <title>High frequency of phylogenetically diverse reductive dehalogenase-homologous genes in deep subseafloor sedimentary metagenomes.</title>
        <authorList>
            <person name="Kawai M."/>
            <person name="Futagami T."/>
            <person name="Toyoda A."/>
            <person name="Takaki Y."/>
            <person name="Nishi S."/>
            <person name="Hori S."/>
            <person name="Arai W."/>
            <person name="Tsubouchi T."/>
            <person name="Morono Y."/>
            <person name="Uchiyama I."/>
            <person name="Ito T."/>
            <person name="Fujiyama A."/>
            <person name="Inagaki F."/>
            <person name="Takami H."/>
        </authorList>
    </citation>
    <scope>NUCLEOTIDE SEQUENCE</scope>
    <source>
        <strain evidence="1">Expedition CK06-06</strain>
    </source>
</reference>
<dbReference type="EMBL" id="BART01032805">
    <property type="protein sequence ID" value="GAH14907.1"/>
    <property type="molecule type" value="Genomic_DNA"/>
</dbReference>
<accession>X1D3Y1</accession>
<evidence type="ECO:0000313" key="1">
    <source>
        <dbReference type="EMBL" id="GAH14907.1"/>
    </source>
</evidence>
<name>X1D3Y1_9ZZZZ</name>
<sequence length="161" mass="16665">MDFASFVDVTLGAAGETQVTVEFTDKAGGAQQIHMKSSEGADALGTADNVAVALNNIEIKASRLLAIWGYAIATQPTADEGCPSTAEITSDDFKENGPFRFAWNPLGPVIANGASGGVDLTVIETDRSFKVGGSKQTLKCTTTTRDAMAGDGVSAWGAVFI</sequence>
<dbReference type="AlphaFoldDB" id="X1D3Y1"/>
<organism evidence="1">
    <name type="scientific">marine sediment metagenome</name>
    <dbReference type="NCBI Taxonomy" id="412755"/>
    <lineage>
        <taxon>unclassified sequences</taxon>
        <taxon>metagenomes</taxon>
        <taxon>ecological metagenomes</taxon>
    </lineage>
</organism>
<proteinExistence type="predicted"/>